<evidence type="ECO:0000313" key="3">
    <source>
        <dbReference type="Proteomes" id="UP000828390"/>
    </source>
</evidence>
<dbReference type="EMBL" id="JAIWYP010000012">
    <property type="protein sequence ID" value="KAH3728641.1"/>
    <property type="molecule type" value="Genomic_DNA"/>
</dbReference>
<accession>A0A9D4CPS5</accession>
<proteinExistence type="predicted"/>
<comment type="caution">
    <text evidence="2">The sequence shown here is derived from an EMBL/GenBank/DDBJ whole genome shotgun (WGS) entry which is preliminary data.</text>
</comment>
<protein>
    <submittedName>
        <fullName evidence="2">Uncharacterized protein</fullName>
    </submittedName>
</protein>
<reference evidence="2" key="2">
    <citation type="submission" date="2020-11" db="EMBL/GenBank/DDBJ databases">
        <authorList>
            <person name="McCartney M.A."/>
            <person name="Auch B."/>
            <person name="Kono T."/>
            <person name="Mallez S."/>
            <person name="Becker A."/>
            <person name="Gohl D.M."/>
            <person name="Silverstein K.A.T."/>
            <person name="Koren S."/>
            <person name="Bechman K.B."/>
            <person name="Herman A."/>
            <person name="Abrahante J.E."/>
            <person name="Garbe J."/>
        </authorList>
    </citation>
    <scope>NUCLEOTIDE SEQUENCE</scope>
    <source>
        <strain evidence="2">Duluth1</strain>
        <tissue evidence="2">Whole animal</tissue>
    </source>
</reference>
<dbReference type="Proteomes" id="UP000828390">
    <property type="component" value="Unassembled WGS sequence"/>
</dbReference>
<keyword evidence="3" id="KW-1185">Reference proteome</keyword>
<name>A0A9D4CPS5_DREPO</name>
<evidence type="ECO:0000256" key="1">
    <source>
        <dbReference type="SAM" id="MobiDB-lite"/>
    </source>
</evidence>
<reference evidence="2" key="1">
    <citation type="journal article" date="2019" name="bioRxiv">
        <title>The Genome of the Zebra Mussel, Dreissena polymorpha: A Resource for Invasive Species Research.</title>
        <authorList>
            <person name="McCartney M.A."/>
            <person name="Auch B."/>
            <person name="Kono T."/>
            <person name="Mallez S."/>
            <person name="Zhang Y."/>
            <person name="Obille A."/>
            <person name="Becker A."/>
            <person name="Abrahante J.E."/>
            <person name="Garbe J."/>
            <person name="Badalamenti J.P."/>
            <person name="Herman A."/>
            <person name="Mangelson H."/>
            <person name="Liachko I."/>
            <person name="Sullivan S."/>
            <person name="Sone E.D."/>
            <person name="Koren S."/>
            <person name="Silverstein K.A.T."/>
            <person name="Beckman K.B."/>
            <person name="Gohl D.M."/>
        </authorList>
    </citation>
    <scope>NUCLEOTIDE SEQUENCE</scope>
    <source>
        <strain evidence="2">Duluth1</strain>
        <tissue evidence="2">Whole animal</tissue>
    </source>
</reference>
<feature type="region of interest" description="Disordered" evidence="1">
    <location>
        <begin position="31"/>
        <end position="70"/>
    </location>
</feature>
<evidence type="ECO:0000313" key="2">
    <source>
        <dbReference type="EMBL" id="KAH3728641.1"/>
    </source>
</evidence>
<sequence length="70" mass="7945">MSASLPEHLPDLRGTRRRLLDSLKRCQDRLGSRRRLSGGARSLRDHQGTFGRIPRQSVTVLRPSGHQQDT</sequence>
<gene>
    <name evidence="2" type="ORF">DPMN_054600</name>
</gene>
<organism evidence="2 3">
    <name type="scientific">Dreissena polymorpha</name>
    <name type="common">Zebra mussel</name>
    <name type="synonym">Mytilus polymorpha</name>
    <dbReference type="NCBI Taxonomy" id="45954"/>
    <lineage>
        <taxon>Eukaryota</taxon>
        <taxon>Metazoa</taxon>
        <taxon>Spiralia</taxon>
        <taxon>Lophotrochozoa</taxon>
        <taxon>Mollusca</taxon>
        <taxon>Bivalvia</taxon>
        <taxon>Autobranchia</taxon>
        <taxon>Heteroconchia</taxon>
        <taxon>Euheterodonta</taxon>
        <taxon>Imparidentia</taxon>
        <taxon>Neoheterodontei</taxon>
        <taxon>Myida</taxon>
        <taxon>Dreissenoidea</taxon>
        <taxon>Dreissenidae</taxon>
        <taxon>Dreissena</taxon>
    </lineage>
</organism>
<dbReference type="AlphaFoldDB" id="A0A9D4CPS5"/>